<feature type="coiled-coil region" evidence="2">
    <location>
        <begin position="765"/>
        <end position="836"/>
    </location>
</feature>
<dbReference type="InterPro" id="IPR036388">
    <property type="entry name" value="WH-like_DNA-bd_sf"/>
</dbReference>
<keyword evidence="3" id="KW-0812">Transmembrane</keyword>
<evidence type="ECO:0000256" key="2">
    <source>
        <dbReference type="SAM" id="Coils"/>
    </source>
</evidence>
<dbReference type="RefSeq" id="WP_121344604.1">
    <property type="nucleotide sequence ID" value="NZ_RBLG01000001.1"/>
</dbReference>
<feature type="transmembrane region" description="Helical" evidence="3">
    <location>
        <begin position="719"/>
        <end position="739"/>
    </location>
</feature>
<evidence type="ECO:0000313" key="6">
    <source>
        <dbReference type="Proteomes" id="UP000276282"/>
    </source>
</evidence>
<keyword evidence="2" id="KW-0175">Coiled coil</keyword>
<comment type="caution">
    <text evidence="5">The sequence shown here is derived from an EMBL/GenBank/DDBJ whole genome shotgun (WGS) entry which is preliminary data.</text>
</comment>
<evidence type="ECO:0000259" key="4">
    <source>
        <dbReference type="SMART" id="SM00421"/>
    </source>
</evidence>
<organism evidence="5 6">
    <name type="scientific">Gillisia mitskevichiae</name>
    <dbReference type="NCBI Taxonomy" id="270921"/>
    <lineage>
        <taxon>Bacteria</taxon>
        <taxon>Pseudomonadati</taxon>
        <taxon>Bacteroidota</taxon>
        <taxon>Flavobacteriia</taxon>
        <taxon>Flavobacteriales</taxon>
        <taxon>Flavobacteriaceae</taxon>
        <taxon>Gillisia</taxon>
    </lineage>
</organism>
<proteinExistence type="predicted"/>
<dbReference type="Gene3D" id="2.130.10.10">
    <property type="entry name" value="YVTN repeat-like/Quinoprotein amine dehydrogenase"/>
    <property type="match status" value="2"/>
</dbReference>
<dbReference type="InterPro" id="IPR000792">
    <property type="entry name" value="Tscrpt_reg_LuxR_C"/>
</dbReference>
<dbReference type="PANTHER" id="PTHR43547">
    <property type="entry name" value="TWO-COMPONENT HISTIDINE KINASE"/>
    <property type="match status" value="1"/>
</dbReference>
<sequence length="927" mass="107247">MDIVKEMRVVLTGLLLIACFTLQGQEIAPYFTNYLKTDYKGENSNWDITQHPDGTIYVANNKNLLAFNGDFWTKYMLPSKGIFRSVSVINDTLYSGSYHEFGYWIKNANNELVYKSISDSLNSKFFNNDEIWKIIPFGDEILFQSFNKIYRYNTKTKSIKVLPFGNISAVYTFLIQENLYVGTKYNGIYKIEKDSLKQLEWSKPLEDFTVQSIVDYNGGLLIATQINGLYYYKNAELNKWSFSSFDEMKYLEINNLKVVNDLVCVGTINNGLMVYNSKGLLKHVYNKKNGLANNTVLRQYLDDQNNLWLALDNGLSKIFLTKEVYAYNDKSGLLGTVYSIVDQGEELLIGSNHGVFSLKGTQLEFLKSSNGQVWNLTKVGDEVICGHNNGTYSIKNDQFKLISSTNGGMDFVNISGTEYYLQPNYSGVTRYHKINGVWESFRFKELDFPVQGIYFDDNQNLWVDAAHKGVFKYKISNDFNELKLLKSYNKSDVLYEMFAIGSQVFLTKKDEIYRYDAIHASLARDSVLEKRLRPFTSIAGIDKELLVVKNVNSLRITSKAGDNLYNFNEELINSRIVKNSPSSTKIDNSLFLFLDDGFLKINPSAAQTKEDLPNLSLEMVKVNGVAHALNNSINIPFKKNTISFKFSSHSPGTLSLPLYSLKLEGYDKKWSTPSINSQVVYQNLQPGDYEFKVRNLSGDENTEKTLFVFSVLQPWYFNVWAWISYLILLILVLFLVHYYNKSKFKRKKKLLERELDYKQKLSFQKQNFENNNKITQLEQEKLKTQLKSKSKELASYAALMAKKEDMLNEIEREILKSNIKKENKKLYSTLMNIKEQQSNSQNDWALFDRNFNELHVDFFKILQQKFPDLTPKDLKMCAYLVMNLSSKEIAPLVGITYRSVELHRYRLRKKFNLPKNKNLVKFLHNVD</sequence>
<accession>A0A495PYW3</accession>
<evidence type="ECO:0000313" key="5">
    <source>
        <dbReference type="EMBL" id="RKS55851.1"/>
    </source>
</evidence>
<dbReference type="SUPFAM" id="SSF46894">
    <property type="entry name" value="C-terminal effector domain of the bipartite response regulators"/>
    <property type="match status" value="1"/>
</dbReference>
<dbReference type="Proteomes" id="UP000276282">
    <property type="component" value="Unassembled WGS sequence"/>
</dbReference>
<dbReference type="GO" id="GO:0003677">
    <property type="term" value="F:DNA binding"/>
    <property type="evidence" value="ECO:0007669"/>
    <property type="project" value="InterPro"/>
</dbReference>
<reference evidence="5 6" key="1">
    <citation type="submission" date="2018-10" db="EMBL/GenBank/DDBJ databases">
        <title>Genomic Encyclopedia of Archaeal and Bacterial Type Strains, Phase II (KMG-II): from individual species to whole genera.</title>
        <authorList>
            <person name="Goeker M."/>
        </authorList>
    </citation>
    <scope>NUCLEOTIDE SEQUENCE [LARGE SCALE GENOMIC DNA]</scope>
    <source>
        <strain evidence="5 6">DSM 19839</strain>
    </source>
</reference>
<dbReference type="Pfam" id="PF07495">
    <property type="entry name" value="Y_Y_Y"/>
    <property type="match status" value="1"/>
</dbReference>
<dbReference type="InterPro" id="IPR013783">
    <property type="entry name" value="Ig-like_fold"/>
</dbReference>
<keyword evidence="6" id="KW-1185">Reference proteome</keyword>
<evidence type="ECO:0000256" key="3">
    <source>
        <dbReference type="SAM" id="Phobius"/>
    </source>
</evidence>
<dbReference type="OrthoDB" id="1090267at2"/>
<dbReference type="InterPro" id="IPR011123">
    <property type="entry name" value="Y_Y_Y"/>
</dbReference>
<evidence type="ECO:0000256" key="1">
    <source>
        <dbReference type="ARBA" id="ARBA00022553"/>
    </source>
</evidence>
<dbReference type="InterPro" id="IPR015943">
    <property type="entry name" value="WD40/YVTN_repeat-like_dom_sf"/>
</dbReference>
<feature type="domain" description="HTH luxR-type" evidence="4">
    <location>
        <begin position="866"/>
        <end position="923"/>
    </location>
</feature>
<name>A0A495PYW3_9FLAO</name>
<dbReference type="EMBL" id="RBLG01000001">
    <property type="protein sequence ID" value="RKS55851.1"/>
    <property type="molecule type" value="Genomic_DNA"/>
</dbReference>
<gene>
    <name evidence="5" type="ORF">BC962_0823</name>
</gene>
<protein>
    <submittedName>
        <fullName evidence="5">Regulatory LuxR family protein</fullName>
    </submittedName>
</protein>
<dbReference type="GO" id="GO:0000155">
    <property type="term" value="F:phosphorelay sensor kinase activity"/>
    <property type="evidence" value="ECO:0007669"/>
    <property type="project" value="TreeGrafter"/>
</dbReference>
<keyword evidence="3" id="KW-0472">Membrane</keyword>
<dbReference type="SUPFAM" id="SSF63829">
    <property type="entry name" value="Calcium-dependent phosphotriesterase"/>
    <property type="match status" value="1"/>
</dbReference>
<keyword evidence="1" id="KW-0597">Phosphoprotein</keyword>
<dbReference type="GO" id="GO:0006355">
    <property type="term" value="P:regulation of DNA-templated transcription"/>
    <property type="evidence" value="ECO:0007669"/>
    <property type="project" value="InterPro"/>
</dbReference>
<dbReference type="AlphaFoldDB" id="A0A495PYW3"/>
<keyword evidence="3" id="KW-1133">Transmembrane helix</keyword>
<dbReference type="InterPro" id="IPR016032">
    <property type="entry name" value="Sig_transdc_resp-reg_C-effctor"/>
</dbReference>
<dbReference type="Gene3D" id="2.60.40.10">
    <property type="entry name" value="Immunoglobulins"/>
    <property type="match status" value="1"/>
</dbReference>
<dbReference type="Gene3D" id="1.10.10.10">
    <property type="entry name" value="Winged helix-like DNA-binding domain superfamily/Winged helix DNA-binding domain"/>
    <property type="match status" value="1"/>
</dbReference>
<dbReference type="PROSITE" id="PS51257">
    <property type="entry name" value="PROKAR_LIPOPROTEIN"/>
    <property type="match status" value="1"/>
</dbReference>
<dbReference type="PANTHER" id="PTHR43547:SF2">
    <property type="entry name" value="HYBRID SIGNAL TRANSDUCTION HISTIDINE KINASE C"/>
    <property type="match status" value="1"/>
</dbReference>
<dbReference type="SMART" id="SM00421">
    <property type="entry name" value="HTH_LUXR"/>
    <property type="match status" value="1"/>
</dbReference>